<comment type="similarity">
    <text evidence="1">Belongs to the TFIIE alpha subunit family.</text>
</comment>
<evidence type="ECO:0000256" key="3">
    <source>
        <dbReference type="ARBA" id="ARBA00023163"/>
    </source>
</evidence>
<dbReference type="InterPro" id="IPR017919">
    <property type="entry name" value="TFIIE/TFIIEa_HTH"/>
</dbReference>
<dbReference type="Pfam" id="PF02002">
    <property type="entry name" value="TFIIE_alpha"/>
    <property type="match status" value="1"/>
</dbReference>
<feature type="compositionally biased region" description="Polar residues" evidence="4">
    <location>
        <begin position="273"/>
        <end position="282"/>
    </location>
</feature>
<dbReference type="PROSITE" id="PS51344">
    <property type="entry name" value="HTH_TFE_IIE"/>
    <property type="match status" value="1"/>
</dbReference>
<dbReference type="GO" id="GO:0006367">
    <property type="term" value="P:transcription initiation at RNA polymerase II promoter"/>
    <property type="evidence" value="ECO:0007669"/>
    <property type="project" value="InterPro"/>
</dbReference>
<dbReference type="Proteomes" id="UP000298138">
    <property type="component" value="Unassembled WGS sequence"/>
</dbReference>
<keyword evidence="2" id="KW-0805">Transcription regulation</keyword>
<dbReference type="EMBL" id="ML220113">
    <property type="protein sequence ID" value="TGZ84374.1"/>
    <property type="molecule type" value="Genomic_DNA"/>
</dbReference>
<feature type="compositionally biased region" description="Acidic residues" evidence="4">
    <location>
        <begin position="334"/>
        <end position="360"/>
    </location>
</feature>
<organism evidence="6 7">
    <name type="scientific">Ascodesmis nigricans</name>
    <dbReference type="NCBI Taxonomy" id="341454"/>
    <lineage>
        <taxon>Eukaryota</taxon>
        <taxon>Fungi</taxon>
        <taxon>Dikarya</taxon>
        <taxon>Ascomycota</taxon>
        <taxon>Pezizomycotina</taxon>
        <taxon>Pezizomycetes</taxon>
        <taxon>Pezizales</taxon>
        <taxon>Ascodesmidaceae</taxon>
        <taxon>Ascodesmis</taxon>
    </lineage>
</organism>
<dbReference type="Gene3D" id="3.30.40.10">
    <property type="entry name" value="Zinc/RING finger domain, C3HC4 (zinc finger)"/>
    <property type="match status" value="1"/>
</dbReference>
<evidence type="ECO:0000256" key="4">
    <source>
        <dbReference type="SAM" id="MobiDB-lite"/>
    </source>
</evidence>
<sequence length="428" mass="46965">MDIAKSLVKCVARGFYEVKHILVLDALIIHNAIRDDELAKLLGLQTKDLHKLCGKLREDRMLTVHTQPEQRENQQRPVNRTYYYIDYRATIDAVKYRMHQVVKEVEKKMSKDADTKGYVCPRCNKRFTVLDAMSLDVDDNGVFVCDRCSYSVVDDDDSAEVKSSQERLGRLMSQTKKIVEFLKKIDEVVVPTNDWEQAFANAVPVPKERNQLSGAAGQNIPVTVVKKAGSGPSQPSLEVSITSTSEKSAAELAAEQLKKQQQAEKNALPVWHTESTVTSGAATNAGLKEAAEKAARERDGLGVVGSLPGVEAKEPEDEVAHQAAIAKFYASLNAEEEEEEEEEEEDDDDDDDDDEVEFEDVGTSAAPTPAPVAGNVSNPASVGGNDTGSEEDNDLPSSKRQKTIEPSPLAQPPAGEEDSEEEADFEDV</sequence>
<dbReference type="InterPro" id="IPR002853">
    <property type="entry name" value="TFIIE_asu"/>
</dbReference>
<accession>A0A4S2N5M1</accession>
<dbReference type="GO" id="GO:0005673">
    <property type="term" value="C:transcription factor TFIIE complex"/>
    <property type="evidence" value="ECO:0007669"/>
    <property type="project" value="TreeGrafter"/>
</dbReference>
<dbReference type="InParanoid" id="A0A4S2N5M1"/>
<gene>
    <name evidence="6" type="ORF">EX30DRAFT_338905</name>
</gene>
<dbReference type="SUPFAM" id="SSF57783">
    <property type="entry name" value="Zinc beta-ribbon"/>
    <property type="match status" value="1"/>
</dbReference>
<dbReference type="PANTHER" id="PTHR13097">
    <property type="entry name" value="TRANSCRIPTION INITIATION FACTOR IIE, ALPHA SUBUNIT"/>
    <property type="match status" value="1"/>
</dbReference>
<protein>
    <recommendedName>
        <fullName evidence="5">HTH TFE/IIEalpha-type domain-containing protein</fullName>
    </recommendedName>
</protein>
<feature type="region of interest" description="Disordered" evidence="4">
    <location>
        <begin position="258"/>
        <end position="284"/>
    </location>
</feature>
<dbReference type="OrthoDB" id="361102at2759"/>
<name>A0A4S2N5M1_9PEZI</name>
<feature type="region of interest" description="Disordered" evidence="4">
    <location>
        <begin position="306"/>
        <end position="428"/>
    </location>
</feature>
<evidence type="ECO:0000313" key="6">
    <source>
        <dbReference type="EMBL" id="TGZ84374.1"/>
    </source>
</evidence>
<dbReference type="InterPro" id="IPR013083">
    <property type="entry name" value="Znf_RING/FYVE/PHD"/>
</dbReference>
<evidence type="ECO:0000259" key="5">
    <source>
        <dbReference type="PROSITE" id="PS51344"/>
    </source>
</evidence>
<evidence type="ECO:0000256" key="2">
    <source>
        <dbReference type="ARBA" id="ARBA00023015"/>
    </source>
</evidence>
<dbReference type="PANTHER" id="PTHR13097:SF7">
    <property type="entry name" value="GENERAL TRANSCRIPTION FACTOR IIE SUBUNIT 1"/>
    <property type="match status" value="1"/>
</dbReference>
<dbReference type="AlphaFoldDB" id="A0A4S2N5M1"/>
<dbReference type="STRING" id="341454.A0A4S2N5M1"/>
<feature type="domain" description="HTH TFE/IIEalpha-type" evidence="5">
    <location>
        <begin position="4"/>
        <end position="95"/>
    </location>
</feature>
<evidence type="ECO:0000256" key="1">
    <source>
        <dbReference type="ARBA" id="ARBA00008947"/>
    </source>
</evidence>
<dbReference type="InterPro" id="IPR039997">
    <property type="entry name" value="TFE"/>
</dbReference>
<dbReference type="FunCoup" id="A0A4S2N5M1">
    <property type="interactions" value="131"/>
</dbReference>
<dbReference type="SMART" id="SM00531">
    <property type="entry name" value="TFIIE"/>
    <property type="match status" value="1"/>
</dbReference>
<reference evidence="6 7" key="1">
    <citation type="submission" date="2019-04" db="EMBL/GenBank/DDBJ databases">
        <title>Comparative genomics and transcriptomics to analyze fruiting body development in filamentous ascomycetes.</title>
        <authorList>
            <consortium name="DOE Joint Genome Institute"/>
            <person name="Lutkenhaus R."/>
            <person name="Traeger S."/>
            <person name="Breuer J."/>
            <person name="Kuo A."/>
            <person name="Lipzen A."/>
            <person name="Pangilinan J."/>
            <person name="Dilworth D."/>
            <person name="Sandor L."/>
            <person name="Poggeler S."/>
            <person name="Barry K."/>
            <person name="Grigoriev I.V."/>
            <person name="Nowrousian M."/>
        </authorList>
    </citation>
    <scope>NUCLEOTIDE SEQUENCE [LARGE SCALE GENOMIC DNA]</scope>
    <source>
        <strain evidence="6 7">CBS 389.68</strain>
    </source>
</reference>
<keyword evidence="7" id="KW-1185">Reference proteome</keyword>
<proteinExistence type="inferred from homology"/>
<feature type="compositionally biased region" description="Acidic residues" evidence="4">
    <location>
        <begin position="415"/>
        <end position="428"/>
    </location>
</feature>
<keyword evidence="3" id="KW-0804">Transcription</keyword>
<evidence type="ECO:0000313" key="7">
    <source>
        <dbReference type="Proteomes" id="UP000298138"/>
    </source>
</evidence>
<dbReference type="InterPro" id="IPR024550">
    <property type="entry name" value="TFIIEa/SarR/Rpc3_HTH_dom"/>
</dbReference>